<reference evidence="1" key="1">
    <citation type="submission" date="2021-01" db="EMBL/GenBank/DDBJ databases">
        <authorList>
            <person name="Corre E."/>
            <person name="Pelletier E."/>
            <person name="Niang G."/>
            <person name="Scheremetjew M."/>
            <person name="Finn R."/>
            <person name="Kale V."/>
            <person name="Holt S."/>
            <person name="Cochrane G."/>
            <person name="Meng A."/>
            <person name="Brown T."/>
            <person name="Cohen L."/>
        </authorList>
    </citation>
    <scope>NUCLEOTIDE SEQUENCE</scope>
    <source>
        <strain evidence="1">CCMP1594</strain>
    </source>
</reference>
<sequence length="121" mass="13338">MPRAELGLNGVSVLPVILQLCNVCRGVACELNLQPRLFTKAIHWDLQESVQLEHLNAIQTHLSAIMPPSWTCAVVLPAMDVMGMVTQQRRQRAHHIKTDRNTTEAASTSTQQCLGAVGRSQ</sequence>
<organism evidence="1">
    <name type="scientific">Eutreptiella gymnastica</name>
    <dbReference type="NCBI Taxonomy" id="73025"/>
    <lineage>
        <taxon>Eukaryota</taxon>
        <taxon>Discoba</taxon>
        <taxon>Euglenozoa</taxon>
        <taxon>Euglenida</taxon>
        <taxon>Spirocuta</taxon>
        <taxon>Euglenophyceae</taxon>
        <taxon>Eutreptiales</taxon>
        <taxon>Eutreptiaceae</taxon>
        <taxon>Eutreptiella</taxon>
    </lineage>
</organism>
<name>A0A7S4L9P6_9EUGL</name>
<accession>A0A7S4L9P6</accession>
<dbReference type="EMBL" id="HBJA01076677">
    <property type="protein sequence ID" value="CAE0815736.1"/>
    <property type="molecule type" value="Transcribed_RNA"/>
</dbReference>
<protein>
    <submittedName>
        <fullName evidence="1">Uncharacterized protein</fullName>
    </submittedName>
</protein>
<gene>
    <name evidence="1" type="ORF">EGYM00163_LOCUS26894</name>
</gene>
<proteinExistence type="predicted"/>
<dbReference type="AlphaFoldDB" id="A0A7S4L9P6"/>
<evidence type="ECO:0000313" key="1">
    <source>
        <dbReference type="EMBL" id="CAE0815736.1"/>
    </source>
</evidence>